<evidence type="ECO:0000313" key="5">
    <source>
        <dbReference type="Proteomes" id="UP000437748"/>
    </source>
</evidence>
<evidence type="ECO:0000256" key="1">
    <source>
        <dbReference type="ARBA" id="ARBA00023125"/>
    </source>
</evidence>
<evidence type="ECO:0000313" key="4">
    <source>
        <dbReference type="EMBL" id="KAB8039522.1"/>
    </source>
</evidence>
<dbReference type="InterPro" id="IPR050624">
    <property type="entry name" value="HTH-type_Tx_Regulator"/>
</dbReference>
<comment type="caution">
    <text evidence="4">The sequence shown here is derived from an EMBL/GenBank/DDBJ whole genome shotgun (WGS) entry which is preliminary data.</text>
</comment>
<dbReference type="Gene3D" id="1.10.357.10">
    <property type="entry name" value="Tetracycline Repressor, domain 2"/>
    <property type="match status" value="1"/>
</dbReference>
<feature type="domain" description="HTH tetR-type" evidence="3">
    <location>
        <begin position="22"/>
        <end position="82"/>
    </location>
</feature>
<accession>A0A6N6VXB1</accession>
<keyword evidence="1 2" id="KW-0238">DNA-binding</keyword>
<keyword evidence="5" id="KW-1185">Reference proteome</keyword>
<sequence>MLLETINVINSNAQKRQRKSKENRLNEFIDCAKKIFIAKGYNATTIRDIAREAGCSDGLMFRYFKSKADLFIAIINEGKIRNEVTIEECFSFRLSKEDQIYKIMEVYINKFKDYEQLIRMMFSRALNDPSFEETKTLFKDTTFLKKQIEHFKERQKINDISNNSDCEALALLIYSVTFSIGFNRQSLLGYSKEECLNLAKRYSKIISHGI</sequence>
<dbReference type="Proteomes" id="UP000437748">
    <property type="component" value="Unassembled WGS sequence"/>
</dbReference>
<dbReference type="GO" id="GO:0003677">
    <property type="term" value="F:DNA binding"/>
    <property type="evidence" value="ECO:0007669"/>
    <property type="project" value="UniProtKB-UniRule"/>
</dbReference>
<reference evidence="4 5" key="1">
    <citation type="submission" date="2019-10" db="EMBL/GenBank/DDBJ databases">
        <title>New species of Slilvanegrellaceae.</title>
        <authorList>
            <person name="Pitt A."/>
            <person name="Hahn M.W."/>
        </authorList>
    </citation>
    <scope>NUCLEOTIDE SEQUENCE [LARGE SCALE GENOMIC DNA]</scope>
    <source>
        <strain evidence="4 5">SP-Ram-0.45-NSY-1</strain>
    </source>
</reference>
<evidence type="ECO:0000256" key="2">
    <source>
        <dbReference type="PROSITE-ProRule" id="PRU00335"/>
    </source>
</evidence>
<dbReference type="InterPro" id="IPR001647">
    <property type="entry name" value="HTH_TetR"/>
</dbReference>
<name>A0A6N6VXB1_9BACT</name>
<dbReference type="PANTHER" id="PTHR43479:SF11">
    <property type="entry name" value="ACREF_ENVCD OPERON REPRESSOR-RELATED"/>
    <property type="match status" value="1"/>
</dbReference>
<evidence type="ECO:0000259" key="3">
    <source>
        <dbReference type="PROSITE" id="PS50977"/>
    </source>
</evidence>
<dbReference type="PANTHER" id="PTHR43479">
    <property type="entry name" value="ACREF/ENVCD OPERON REPRESSOR-RELATED"/>
    <property type="match status" value="1"/>
</dbReference>
<protein>
    <submittedName>
        <fullName evidence="4">TetR family transcriptional regulator</fullName>
    </submittedName>
</protein>
<dbReference type="Pfam" id="PF00440">
    <property type="entry name" value="TetR_N"/>
    <property type="match status" value="1"/>
</dbReference>
<dbReference type="InterPro" id="IPR009057">
    <property type="entry name" value="Homeodomain-like_sf"/>
</dbReference>
<dbReference type="PRINTS" id="PR00455">
    <property type="entry name" value="HTHTETR"/>
</dbReference>
<proteinExistence type="predicted"/>
<gene>
    <name evidence="4" type="ORF">GCL60_04510</name>
</gene>
<organism evidence="4 5">
    <name type="scientific">Silvanigrella paludirubra</name>
    <dbReference type="NCBI Taxonomy" id="2499159"/>
    <lineage>
        <taxon>Bacteria</taxon>
        <taxon>Pseudomonadati</taxon>
        <taxon>Bdellovibrionota</taxon>
        <taxon>Oligoflexia</taxon>
        <taxon>Silvanigrellales</taxon>
        <taxon>Silvanigrellaceae</taxon>
        <taxon>Silvanigrella</taxon>
    </lineage>
</organism>
<dbReference type="EMBL" id="WFLM01000002">
    <property type="protein sequence ID" value="KAB8039522.1"/>
    <property type="molecule type" value="Genomic_DNA"/>
</dbReference>
<dbReference type="AlphaFoldDB" id="A0A6N6VXB1"/>
<feature type="DNA-binding region" description="H-T-H motif" evidence="2">
    <location>
        <begin position="45"/>
        <end position="64"/>
    </location>
</feature>
<dbReference type="SUPFAM" id="SSF46689">
    <property type="entry name" value="Homeodomain-like"/>
    <property type="match status" value="1"/>
</dbReference>
<dbReference type="PROSITE" id="PS50977">
    <property type="entry name" value="HTH_TETR_2"/>
    <property type="match status" value="1"/>
</dbReference>